<gene>
    <name evidence="3" type="ORF">GTS_48980</name>
</gene>
<feature type="region of interest" description="Disordered" evidence="1">
    <location>
        <begin position="1"/>
        <end position="21"/>
    </location>
</feature>
<name>A0A4D4J8W5_9PSEU</name>
<proteinExistence type="predicted"/>
<comment type="caution">
    <text evidence="3">The sequence shown here is derived from an EMBL/GenBank/DDBJ whole genome shotgun (WGS) entry which is preliminary data.</text>
</comment>
<dbReference type="EMBL" id="BJFL01000037">
    <property type="protein sequence ID" value="GDY33265.1"/>
    <property type="molecule type" value="Genomic_DNA"/>
</dbReference>
<feature type="domain" description="DUF397" evidence="2">
    <location>
        <begin position="9"/>
        <end position="30"/>
    </location>
</feature>
<organism evidence="3 4">
    <name type="scientific">Gandjariella thermophila</name>
    <dbReference type="NCBI Taxonomy" id="1931992"/>
    <lineage>
        <taxon>Bacteria</taxon>
        <taxon>Bacillati</taxon>
        <taxon>Actinomycetota</taxon>
        <taxon>Actinomycetes</taxon>
        <taxon>Pseudonocardiales</taxon>
        <taxon>Pseudonocardiaceae</taxon>
        <taxon>Gandjariella</taxon>
    </lineage>
</organism>
<dbReference type="Pfam" id="PF04149">
    <property type="entry name" value="DUF397"/>
    <property type="match status" value="2"/>
</dbReference>
<reference evidence="4" key="1">
    <citation type="submission" date="2019-04" db="EMBL/GenBank/DDBJ databases">
        <title>Draft genome sequence of Pseudonocardiaceae bacterium SL3-2-4.</title>
        <authorList>
            <person name="Ningsih F."/>
            <person name="Yokota A."/>
            <person name="Sakai Y."/>
            <person name="Nanatani K."/>
            <person name="Yabe S."/>
            <person name="Oetari A."/>
            <person name="Sjamsuridzal W."/>
        </authorList>
    </citation>
    <scope>NUCLEOTIDE SEQUENCE [LARGE SCALE GENOMIC DNA]</scope>
    <source>
        <strain evidence="4">SL3-2-4</strain>
    </source>
</reference>
<evidence type="ECO:0000259" key="2">
    <source>
        <dbReference type="Pfam" id="PF04149"/>
    </source>
</evidence>
<evidence type="ECO:0000313" key="4">
    <source>
        <dbReference type="Proteomes" id="UP000298860"/>
    </source>
</evidence>
<keyword evidence="4" id="KW-1185">Reference proteome</keyword>
<evidence type="ECO:0000256" key="1">
    <source>
        <dbReference type="SAM" id="MobiDB-lite"/>
    </source>
</evidence>
<accession>A0A4D4J8W5</accession>
<sequence>MSTVDVSGARWRKSTRSGEASSTNCVEVALVAVEWRKSTRSGDANQSAYVEVAFSGPAAAIRDSKAPANPPLVLPLPAWHAFLTSTKRGDLNLR</sequence>
<protein>
    <recommendedName>
        <fullName evidence="2">DUF397 domain-containing protein</fullName>
    </recommendedName>
</protein>
<dbReference type="RefSeq" id="WP_137816222.1">
    <property type="nucleotide sequence ID" value="NZ_BJFL01000037.1"/>
</dbReference>
<dbReference type="InterPro" id="IPR007278">
    <property type="entry name" value="DUF397"/>
</dbReference>
<dbReference type="OrthoDB" id="3430276at2"/>
<feature type="domain" description="DUF397" evidence="2">
    <location>
        <begin position="34"/>
        <end position="87"/>
    </location>
</feature>
<dbReference type="AlphaFoldDB" id="A0A4D4J8W5"/>
<evidence type="ECO:0000313" key="3">
    <source>
        <dbReference type="EMBL" id="GDY33265.1"/>
    </source>
</evidence>
<dbReference type="Proteomes" id="UP000298860">
    <property type="component" value="Unassembled WGS sequence"/>
</dbReference>